<feature type="transmembrane region" description="Helical" evidence="2">
    <location>
        <begin position="178"/>
        <end position="198"/>
    </location>
</feature>
<accession>A0AAV7A8Q1</accession>
<keyword evidence="2" id="KW-1133">Transmembrane helix</keyword>
<comment type="caution">
    <text evidence="3">The sequence shown here is derived from an EMBL/GenBank/DDBJ whole genome shotgun (WGS) entry which is preliminary data.</text>
</comment>
<evidence type="ECO:0000256" key="2">
    <source>
        <dbReference type="SAM" id="Phobius"/>
    </source>
</evidence>
<protein>
    <submittedName>
        <fullName evidence="3">Uncharacterized protein</fullName>
    </submittedName>
</protein>
<keyword evidence="4" id="KW-1185">Reference proteome</keyword>
<feature type="compositionally biased region" description="Basic and acidic residues" evidence="1">
    <location>
        <begin position="146"/>
        <end position="160"/>
    </location>
</feature>
<keyword evidence="2" id="KW-0472">Membrane</keyword>
<name>A0AAV7A8Q1_ENGPU</name>
<evidence type="ECO:0000313" key="4">
    <source>
        <dbReference type="Proteomes" id="UP000824782"/>
    </source>
</evidence>
<evidence type="ECO:0000313" key="3">
    <source>
        <dbReference type="EMBL" id="KAG8556217.1"/>
    </source>
</evidence>
<dbReference type="Proteomes" id="UP000824782">
    <property type="component" value="Unassembled WGS sequence"/>
</dbReference>
<organism evidence="3 4">
    <name type="scientific">Engystomops pustulosus</name>
    <name type="common">Tungara frog</name>
    <name type="synonym">Physalaemus pustulosus</name>
    <dbReference type="NCBI Taxonomy" id="76066"/>
    <lineage>
        <taxon>Eukaryota</taxon>
        <taxon>Metazoa</taxon>
        <taxon>Chordata</taxon>
        <taxon>Craniata</taxon>
        <taxon>Vertebrata</taxon>
        <taxon>Euteleostomi</taxon>
        <taxon>Amphibia</taxon>
        <taxon>Batrachia</taxon>
        <taxon>Anura</taxon>
        <taxon>Neobatrachia</taxon>
        <taxon>Hyloidea</taxon>
        <taxon>Leptodactylidae</taxon>
        <taxon>Leiuperinae</taxon>
        <taxon>Engystomops</taxon>
    </lineage>
</organism>
<proteinExistence type="predicted"/>
<dbReference type="EMBL" id="WNYA01000009">
    <property type="protein sequence ID" value="KAG8556217.1"/>
    <property type="molecule type" value="Genomic_DNA"/>
</dbReference>
<feature type="compositionally biased region" description="Basic residues" evidence="1">
    <location>
        <begin position="46"/>
        <end position="56"/>
    </location>
</feature>
<feature type="region of interest" description="Disordered" evidence="1">
    <location>
        <begin position="1"/>
        <end position="160"/>
    </location>
</feature>
<feature type="compositionally biased region" description="Polar residues" evidence="1">
    <location>
        <begin position="29"/>
        <end position="41"/>
    </location>
</feature>
<evidence type="ECO:0000256" key="1">
    <source>
        <dbReference type="SAM" id="MobiDB-lite"/>
    </source>
</evidence>
<keyword evidence="2" id="KW-0812">Transmembrane</keyword>
<feature type="compositionally biased region" description="Low complexity" evidence="1">
    <location>
        <begin position="65"/>
        <end position="90"/>
    </location>
</feature>
<reference evidence="3" key="1">
    <citation type="thesis" date="2020" institute="ProQuest LLC" country="789 East Eisenhower Parkway, Ann Arbor, MI, USA">
        <title>Comparative Genomics and Chromosome Evolution.</title>
        <authorList>
            <person name="Mudd A.B."/>
        </authorList>
    </citation>
    <scope>NUCLEOTIDE SEQUENCE</scope>
    <source>
        <strain evidence="3">237g6f4</strain>
        <tissue evidence="3">Blood</tissue>
    </source>
</reference>
<gene>
    <name evidence="3" type="ORF">GDO81_017968</name>
</gene>
<dbReference type="AlphaFoldDB" id="A0AAV7A8Q1"/>
<feature type="compositionally biased region" description="Polar residues" evidence="1">
    <location>
        <begin position="91"/>
        <end position="113"/>
    </location>
</feature>
<sequence>MWGDQVRHPAQVPGTPGTHKSRALHTKVPGNSSTSPASQPSPGTPHKSRALQHKSRATPAQVRASSTSPGHSSTSPGHSHKSTSPGHSSTVPASSTSPGHSHKSGNSSTSPGTQHKFPAPVTKSRLHTSPPALSTSPGTPPADQKQTPDHNSYKAEKASNEETNILEKGISSNLQQNVGLLMAAAVVLLAAIISFHYLND</sequence>